<reference evidence="2" key="1">
    <citation type="submission" date="2018-05" db="EMBL/GenBank/DDBJ databases">
        <authorList>
            <person name="Lanie J.A."/>
            <person name="Ng W.-L."/>
            <person name="Kazmierczak K.M."/>
            <person name="Andrzejewski T.M."/>
            <person name="Davidsen T.M."/>
            <person name="Wayne K.J."/>
            <person name="Tettelin H."/>
            <person name="Glass J.I."/>
            <person name="Rusch D."/>
            <person name="Podicherti R."/>
            <person name="Tsui H.-C.T."/>
            <person name="Winkler M.E."/>
        </authorList>
    </citation>
    <scope>NUCLEOTIDE SEQUENCE</scope>
</reference>
<feature type="transmembrane region" description="Helical" evidence="1">
    <location>
        <begin position="73"/>
        <end position="96"/>
    </location>
</feature>
<proteinExistence type="predicted"/>
<sequence>MDSDRMGLLHRHLTRFIAIDVVLLILLLSSTGTSGSGSILLFHVLLGVVLIPLGIVSVIVMHRRAHGGIRLGIATLGFIGAAFVLLGAIGGIGYIFGNSSEILLPVVLGLLGVTTLRRISTMRNQSYIMWYRGSRKSEFAEIIYDQEILATCPACSSVLAVYPDQLTINDTCPNCRERLVRVEEE</sequence>
<evidence type="ECO:0000256" key="1">
    <source>
        <dbReference type="SAM" id="Phobius"/>
    </source>
</evidence>
<protein>
    <submittedName>
        <fullName evidence="2">Uncharacterized protein</fullName>
    </submittedName>
</protein>
<name>A0A381UQW8_9ZZZZ</name>
<accession>A0A381UQW8</accession>
<organism evidence="2">
    <name type="scientific">marine metagenome</name>
    <dbReference type="NCBI Taxonomy" id="408172"/>
    <lineage>
        <taxon>unclassified sequences</taxon>
        <taxon>metagenomes</taxon>
        <taxon>ecological metagenomes</taxon>
    </lineage>
</organism>
<evidence type="ECO:0000313" key="2">
    <source>
        <dbReference type="EMBL" id="SVA29727.1"/>
    </source>
</evidence>
<gene>
    <name evidence="2" type="ORF">METZ01_LOCUS82581</name>
</gene>
<feature type="transmembrane region" description="Helical" evidence="1">
    <location>
        <begin position="12"/>
        <end position="33"/>
    </location>
</feature>
<keyword evidence="1" id="KW-0472">Membrane</keyword>
<feature type="transmembrane region" description="Helical" evidence="1">
    <location>
        <begin position="102"/>
        <end position="119"/>
    </location>
</feature>
<feature type="transmembrane region" description="Helical" evidence="1">
    <location>
        <begin position="39"/>
        <end position="61"/>
    </location>
</feature>
<keyword evidence="1" id="KW-1133">Transmembrane helix</keyword>
<dbReference type="AlphaFoldDB" id="A0A381UQW8"/>
<dbReference type="EMBL" id="UINC01006802">
    <property type="protein sequence ID" value="SVA29727.1"/>
    <property type="molecule type" value="Genomic_DNA"/>
</dbReference>
<keyword evidence="1" id="KW-0812">Transmembrane</keyword>